<dbReference type="PANTHER" id="PTHR34222">
    <property type="entry name" value="GAG_PRE-INTEGRS DOMAIN-CONTAINING PROTEIN"/>
    <property type="match status" value="1"/>
</dbReference>
<reference evidence="1" key="1">
    <citation type="submission" date="2014-07" db="EMBL/GenBank/DDBJ databases">
        <title>Identification of a novel salt tolerance gene in wild soybean by whole-genome sequencing.</title>
        <authorList>
            <person name="Lam H.-M."/>
            <person name="Qi X."/>
            <person name="Li M.-W."/>
            <person name="Liu X."/>
            <person name="Xie M."/>
            <person name="Ni M."/>
            <person name="Xu X."/>
        </authorList>
    </citation>
    <scope>NUCLEOTIDE SEQUENCE [LARGE SCALE GENOMIC DNA]</scope>
    <source>
        <tissue evidence="1">Root</tissue>
    </source>
</reference>
<dbReference type="EMBL" id="KN659414">
    <property type="protein sequence ID" value="KHN19102.1"/>
    <property type="molecule type" value="Genomic_DNA"/>
</dbReference>
<gene>
    <name evidence="1" type="ORF">glysoja_045934</name>
</gene>
<dbReference type="Proteomes" id="UP000053555">
    <property type="component" value="Unassembled WGS sequence"/>
</dbReference>
<dbReference type="AlphaFoldDB" id="A0A0B2QH46"/>
<name>A0A0B2QH46_GLYSO</name>
<proteinExistence type="predicted"/>
<dbReference type="PANTHER" id="PTHR34222:SF99">
    <property type="entry name" value="PROTEIN, PUTATIVE-RELATED"/>
    <property type="match status" value="1"/>
</dbReference>
<evidence type="ECO:0000313" key="1">
    <source>
        <dbReference type="EMBL" id="KHN19102.1"/>
    </source>
</evidence>
<organism evidence="1">
    <name type="scientific">Glycine soja</name>
    <name type="common">Wild soybean</name>
    <dbReference type="NCBI Taxonomy" id="3848"/>
    <lineage>
        <taxon>Eukaryota</taxon>
        <taxon>Viridiplantae</taxon>
        <taxon>Streptophyta</taxon>
        <taxon>Embryophyta</taxon>
        <taxon>Tracheophyta</taxon>
        <taxon>Spermatophyta</taxon>
        <taxon>Magnoliopsida</taxon>
        <taxon>eudicotyledons</taxon>
        <taxon>Gunneridae</taxon>
        <taxon>Pentapetalae</taxon>
        <taxon>rosids</taxon>
        <taxon>fabids</taxon>
        <taxon>Fabales</taxon>
        <taxon>Fabaceae</taxon>
        <taxon>Papilionoideae</taxon>
        <taxon>50 kb inversion clade</taxon>
        <taxon>NPAAA clade</taxon>
        <taxon>indigoferoid/millettioid clade</taxon>
        <taxon>Phaseoleae</taxon>
        <taxon>Glycine</taxon>
        <taxon>Glycine subgen. Soja</taxon>
    </lineage>
</organism>
<accession>A0A0B2QH46</accession>
<sequence length="59" mass="6804">MCSVKCVCDSRKDPGAYREQDYVMRFLMGLNDNFDGVRSQILLMDPLPNVTRVFSMVIQ</sequence>
<feature type="non-terminal residue" evidence="1">
    <location>
        <position position="59"/>
    </location>
</feature>
<protein>
    <submittedName>
        <fullName evidence="1">Uncharacterized protein</fullName>
    </submittedName>
</protein>